<accession>A0A915YQJ3</accession>
<dbReference type="EMBL" id="CAGKOT010000002">
    <property type="protein sequence ID" value="CAB5314094.1"/>
    <property type="molecule type" value="Genomic_DNA"/>
</dbReference>
<sequence>MSSSLNDISIRLNKYDTIIEQLSTNVNLLSQEKISEHKERNIRTSKRSSPYEQTSYRATKGRYNLRGNKRDTISGEDSEQPLATDEDTDALDNAAMSDGAVFDGIIDELSNTTPTPTDTKFSVKSYNPLNLLPQFNTSR</sequence>
<gene>
    <name evidence="2" type="ORF">CHRIB12_LOCUS1764</name>
</gene>
<evidence type="ECO:0000256" key="1">
    <source>
        <dbReference type="SAM" id="MobiDB-lite"/>
    </source>
</evidence>
<name>A0A915YQJ3_9GLOM</name>
<protein>
    <submittedName>
        <fullName evidence="2">Uncharacterized protein</fullName>
    </submittedName>
</protein>
<dbReference type="Proteomes" id="UP000684084">
    <property type="component" value="Unassembled WGS sequence"/>
</dbReference>
<dbReference type="AlphaFoldDB" id="A0A915YQJ3"/>
<dbReference type="OrthoDB" id="10345025at2759"/>
<comment type="caution">
    <text evidence="2">The sequence shown here is derived from an EMBL/GenBank/DDBJ whole genome shotgun (WGS) entry which is preliminary data.</text>
</comment>
<feature type="compositionally biased region" description="Acidic residues" evidence="1">
    <location>
        <begin position="74"/>
        <end position="86"/>
    </location>
</feature>
<organism evidence="2 3">
    <name type="scientific">Rhizophagus irregularis</name>
    <dbReference type="NCBI Taxonomy" id="588596"/>
    <lineage>
        <taxon>Eukaryota</taxon>
        <taxon>Fungi</taxon>
        <taxon>Fungi incertae sedis</taxon>
        <taxon>Mucoromycota</taxon>
        <taxon>Glomeromycotina</taxon>
        <taxon>Glomeromycetes</taxon>
        <taxon>Glomerales</taxon>
        <taxon>Glomeraceae</taxon>
        <taxon>Rhizophagus</taxon>
    </lineage>
</organism>
<evidence type="ECO:0000313" key="2">
    <source>
        <dbReference type="EMBL" id="CAB5314094.1"/>
    </source>
</evidence>
<evidence type="ECO:0000313" key="3">
    <source>
        <dbReference type="Proteomes" id="UP000684084"/>
    </source>
</evidence>
<reference evidence="2" key="1">
    <citation type="submission" date="2020-05" db="EMBL/GenBank/DDBJ databases">
        <authorList>
            <person name="Rincon C."/>
            <person name="Sanders R I."/>
            <person name="Robbins C."/>
            <person name="Chaturvedi A."/>
        </authorList>
    </citation>
    <scope>NUCLEOTIDE SEQUENCE</scope>
    <source>
        <strain evidence="2">CHB12</strain>
    </source>
</reference>
<feature type="region of interest" description="Disordered" evidence="1">
    <location>
        <begin position="35"/>
        <end position="86"/>
    </location>
</feature>
<proteinExistence type="predicted"/>
<feature type="compositionally biased region" description="Polar residues" evidence="1">
    <location>
        <begin position="47"/>
        <end position="57"/>
    </location>
</feature>